<dbReference type="AlphaFoldDB" id="A0A9Q0L0Q6"/>
<dbReference type="Proteomes" id="UP001141806">
    <property type="component" value="Unassembled WGS sequence"/>
</dbReference>
<accession>A0A9Q0L0Q6</accession>
<protein>
    <submittedName>
        <fullName evidence="1">Uncharacterized protein</fullName>
    </submittedName>
</protein>
<sequence>MCALAKWSIILRDYVETDQGSLAIIGQHVGQYVCKPKIRNGAEFAIIGINLCLCMIDTLNGLVVTRDQSRRANLRVLLRLPLKSSSRANLGFPKWALQNPNITYGPLVLTLWKRHITVDLHILCQRGSKSLQMADGSLLKMVKTFEIQL</sequence>
<evidence type="ECO:0000313" key="1">
    <source>
        <dbReference type="EMBL" id="KAJ4980298.1"/>
    </source>
</evidence>
<reference evidence="1" key="1">
    <citation type="journal article" date="2023" name="Plant J.">
        <title>The genome of the king protea, Protea cynaroides.</title>
        <authorList>
            <person name="Chang J."/>
            <person name="Duong T.A."/>
            <person name="Schoeman C."/>
            <person name="Ma X."/>
            <person name="Roodt D."/>
            <person name="Barker N."/>
            <person name="Li Z."/>
            <person name="Van de Peer Y."/>
            <person name="Mizrachi E."/>
        </authorList>
    </citation>
    <scope>NUCLEOTIDE SEQUENCE</scope>
    <source>
        <tissue evidence="1">Young leaves</tissue>
    </source>
</reference>
<gene>
    <name evidence="1" type="ORF">NE237_031135</name>
</gene>
<evidence type="ECO:0000313" key="2">
    <source>
        <dbReference type="Proteomes" id="UP001141806"/>
    </source>
</evidence>
<proteinExistence type="predicted"/>
<comment type="caution">
    <text evidence="1">The sequence shown here is derived from an EMBL/GenBank/DDBJ whole genome shotgun (WGS) entry which is preliminary data.</text>
</comment>
<dbReference type="EMBL" id="JAMYWD010000001">
    <property type="protein sequence ID" value="KAJ4980298.1"/>
    <property type="molecule type" value="Genomic_DNA"/>
</dbReference>
<organism evidence="1 2">
    <name type="scientific">Protea cynaroides</name>
    <dbReference type="NCBI Taxonomy" id="273540"/>
    <lineage>
        <taxon>Eukaryota</taxon>
        <taxon>Viridiplantae</taxon>
        <taxon>Streptophyta</taxon>
        <taxon>Embryophyta</taxon>
        <taxon>Tracheophyta</taxon>
        <taxon>Spermatophyta</taxon>
        <taxon>Magnoliopsida</taxon>
        <taxon>Proteales</taxon>
        <taxon>Proteaceae</taxon>
        <taxon>Protea</taxon>
    </lineage>
</organism>
<keyword evidence="2" id="KW-1185">Reference proteome</keyword>
<name>A0A9Q0L0Q6_9MAGN</name>